<accession>A0ABR0AU94</accession>
<keyword evidence="1" id="KW-0472">Membrane</keyword>
<keyword evidence="3" id="KW-1185">Reference proteome</keyword>
<dbReference type="EMBL" id="JAOYFB010000039">
    <property type="protein sequence ID" value="KAK4028630.1"/>
    <property type="molecule type" value="Genomic_DNA"/>
</dbReference>
<feature type="transmembrane region" description="Helical" evidence="1">
    <location>
        <begin position="12"/>
        <end position="28"/>
    </location>
</feature>
<evidence type="ECO:0000256" key="1">
    <source>
        <dbReference type="SAM" id="Phobius"/>
    </source>
</evidence>
<keyword evidence="1" id="KW-0812">Transmembrane</keyword>
<reference evidence="2 3" key="1">
    <citation type="journal article" date="2023" name="Nucleic Acids Res.">
        <title>The hologenome of Daphnia magna reveals possible DNA methylation and microbiome-mediated evolution of the host genome.</title>
        <authorList>
            <person name="Chaturvedi A."/>
            <person name="Li X."/>
            <person name="Dhandapani V."/>
            <person name="Marshall H."/>
            <person name="Kissane S."/>
            <person name="Cuenca-Cambronero M."/>
            <person name="Asole G."/>
            <person name="Calvet F."/>
            <person name="Ruiz-Romero M."/>
            <person name="Marangio P."/>
            <person name="Guigo R."/>
            <person name="Rago D."/>
            <person name="Mirbahai L."/>
            <person name="Eastwood N."/>
            <person name="Colbourne J.K."/>
            <person name="Zhou J."/>
            <person name="Mallon E."/>
            <person name="Orsini L."/>
        </authorList>
    </citation>
    <scope>NUCLEOTIDE SEQUENCE [LARGE SCALE GENOMIC DNA]</scope>
    <source>
        <strain evidence="2">LRV0_1</strain>
    </source>
</reference>
<organism evidence="2 3">
    <name type="scientific">Daphnia magna</name>
    <dbReference type="NCBI Taxonomy" id="35525"/>
    <lineage>
        <taxon>Eukaryota</taxon>
        <taxon>Metazoa</taxon>
        <taxon>Ecdysozoa</taxon>
        <taxon>Arthropoda</taxon>
        <taxon>Crustacea</taxon>
        <taxon>Branchiopoda</taxon>
        <taxon>Diplostraca</taxon>
        <taxon>Cladocera</taxon>
        <taxon>Anomopoda</taxon>
        <taxon>Daphniidae</taxon>
        <taxon>Daphnia</taxon>
    </lineage>
</organism>
<protein>
    <recommendedName>
        <fullName evidence="4">Transmembrane protein</fullName>
    </recommendedName>
</protein>
<proteinExistence type="predicted"/>
<gene>
    <name evidence="2" type="ORF">OUZ56_021635</name>
</gene>
<comment type="caution">
    <text evidence="2">The sequence shown here is derived from an EMBL/GenBank/DDBJ whole genome shotgun (WGS) entry which is preliminary data.</text>
</comment>
<name>A0ABR0AU94_9CRUS</name>
<evidence type="ECO:0000313" key="2">
    <source>
        <dbReference type="EMBL" id="KAK4028630.1"/>
    </source>
</evidence>
<dbReference type="Proteomes" id="UP001234178">
    <property type="component" value="Unassembled WGS sequence"/>
</dbReference>
<evidence type="ECO:0000313" key="3">
    <source>
        <dbReference type="Proteomes" id="UP001234178"/>
    </source>
</evidence>
<sequence>MEKKAPVERCNIVVLLVGPSIVLLGFIGDRSRTCCKKKDNDKGQEEGCSSSS</sequence>
<keyword evidence="1" id="KW-1133">Transmembrane helix</keyword>
<evidence type="ECO:0008006" key="4">
    <source>
        <dbReference type="Google" id="ProtNLM"/>
    </source>
</evidence>